<evidence type="ECO:0000256" key="3">
    <source>
        <dbReference type="ARBA" id="ARBA00022452"/>
    </source>
</evidence>
<evidence type="ECO:0000313" key="9">
    <source>
        <dbReference type="EMBL" id="RAO78163.1"/>
    </source>
</evidence>
<reference evidence="9 10" key="1">
    <citation type="journal article" date="2018" name="Genet. Mol. Biol.">
        <title>The genome sequence of Dyella jiangningensis FCAV SCS01 from a lignocellulose-decomposing microbial consortium metagenome reveals potential for biotechnological applications.</title>
        <authorList>
            <person name="Desiderato J.G."/>
            <person name="Alvarenga D.O."/>
            <person name="Constancio M.T.L."/>
            <person name="Alves L.M.C."/>
            <person name="Varani A.M."/>
        </authorList>
    </citation>
    <scope>NUCLEOTIDE SEQUENCE [LARGE SCALE GENOMIC DNA]</scope>
    <source>
        <strain evidence="9 10">FCAV SCS01</strain>
    </source>
</reference>
<proteinExistence type="predicted"/>
<dbReference type="GO" id="GO:0015344">
    <property type="term" value="F:siderophore uptake transmembrane transporter activity"/>
    <property type="evidence" value="ECO:0007669"/>
    <property type="project" value="TreeGrafter"/>
</dbReference>
<comment type="caution">
    <text evidence="9">The sequence shown here is derived from an EMBL/GenBank/DDBJ whole genome shotgun (WGS) entry which is preliminary data.</text>
</comment>
<keyword evidence="6" id="KW-0998">Cell outer membrane</keyword>
<dbReference type="AlphaFoldDB" id="A0A328PA92"/>
<keyword evidence="2" id="KW-0813">Transport</keyword>
<evidence type="ECO:0000256" key="1">
    <source>
        <dbReference type="ARBA" id="ARBA00004571"/>
    </source>
</evidence>
<name>A0A328PA92_9GAMM</name>
<dbReference type="Pfam" id="PF07715">
    <property type="entry name" value="Plug"/>
    <property type="match status" value="1"/>
</dbReference>
<accession>A0A328PA92</accession>
<dbReference type="InterPro" id="IPR036942">
    <property type="entry name" value="Beta-barrel_TonB_sf"/>
</dbReference>
<gene>
    <name evidence="9" type="ORF">CA260_10180</name>
</gene>
<keyword evidence="5" id="KW-0472">Membrane</keyword>
<organism evidence="9 10">
    <name type="scientific">Dyella jiangningensis</name>
    <dbReference type="NCBI Taxonomy" id="1379159"/>
    <lineage>
        <taxon>Bacteria</taxon>
        <taxon>Pseudomonadati</taxon>
        <taxon>Pseudomonadota</taxon>
        <taxon>Gammaproteobacteria</taxon>
        <taxon>Lysobacterales</taxon>
        <taxon>Rhodanobacteraceae</taxon>
        <taxon>Dyella</taxon>
    </lineage>
</organism>
<dbReference type="InterPro" id="IPR012910">
    <property type="entry name" value="Plug_dom"/>
</dbReference>
<dbReference type="InterPro" id="IPR039426">
    <property type="entry name" value="TonB-dep_rcpt-like"/>
</dbReference>
<keyword evidence="4" id="KW-0812">Transmembrane</keyword>
<feature type="domain" description="TonB-dependent transporter Oar-like beta-barrel" evidence="8">
    <location>
        <begin position="632"/>
        <end position="921"/>
    </location>
</feature>
<keyword evidence="10" id="KW-1185">Reference proteome</keyword>
<evidence type="ECO:0000256" key="4">
    <source>
        <dbReference type="ARBA" id="ARBA00022692"/>
    </source>
</evidence>
<dbReference type="InterPro" id="IPR037066">
    <property type="entry name" value="Plug_dom_sf"/>
</dbReference>
<dbReference type="InterPro" id="IPR057601">
    <property type="entry name" value="Oar-like_b-barrel"/>
</dbReference>
<comment type="subcellular location">
    <subcellularLocation>
        <location evidence="1">Cell outer membrane</location>
        <topology evidence="1">Multi-pass membrane protein</topology>
    </subcellularLocation>
</comment>
<dbReference type="SUPFAM" id="SSF56935">
    <property type="entry name" value="Porins"/>
    <property type="match status" value="1"/>
</dbReference>
<feature type="domain" description="TonB-dependent receptor plug" evidence="7">
    <location>
        <begin position="146"/>
        <end position="252"/>
    </location>
</feature>
<evidence type="ECO:0000313" key="10">
    <source>
        <dbReference type="Proteomes" id="UP000248926"/>
    </source>
</evidence>
<dbReference type="Gene3D" id="2.170.130.10">
    <property type="entry name" value="TonB-dependent receptor, plug domain"/>
    <property type="match status" value="1"/>
</dbReference>
<keyword evidence="3" id="KW-1134">Transmembrane beta strand</keyword>
<dbReference type="Pfam" id="PF25183">
    <property type="entry name" value="OMP_b-brl_4"/>
    <property type="match status" value="2"/>
</dbReference>
<dbReference type="GO" id="GO:0044718">
    <property type="term" value="P:siderophore transmembrane transport"/>
    <property type="evidence" value="ECO:0007669"/>
    <property type="project" value="TreeGrafter"/>
</dbReference>
<dbReference type="EMBL" id="NFZS01000001">
    <property type="protein sequence ID" value="RAO78163.1"/>
    <property type="molecule type" value="Genomic_DNA"/>
</dbReference>
<dbReference type="GO" id="GO:0009279">
    <property type="term" value="C:cell outer membrane"/>
    <property type="evidence" value="ECO:0007669"/>
    <property type="project" value="UniProtKB-SubCell"/>
</dbReference>
<evidence type="ECO:0000256" key="2">
    <source>
        <dbReference type="ARBA" id="ARBA00022448"/>
    </source>
</evidence>
<dbReference type="Gene3D" id="2.40.170.20">
    <property type="entry name" value="TonB-dependent receptor, beta-barrel domain"/>
    <property type="match status" value="1"/>
</dbReference>
<feature type="domain" description="TonB-dependent transporter Oar-like beta-barrel" evidence="8">
    <location>
        <begin position="361"/>
        <end position="620"/>
    </location>
</feature>
<sequence>MHIVMKGKSLRTLRPQHVLKNKALPFAIGSILFGVAGGAWAQATSGTIYGTVPAVAGESVQITGGSGFNRTIDVGTSGKYSVTLPVGTYTVSLLQNGQVVDSRSGVSPAAAGAVAVDFAAPGATTGARTLGTISVTGNALPPIDVSTTNQVTTITAKQLQQLPLQRTAEDIALLAPGVNLGSPEIGTGPLGTPNLVFGGASTAENAYYLDGMNTTELLNNQGGISLPYGAIEQQQTFISGYDARYGRSIGGVINQIGKSGDNEWHFGARALWQPGSLRNDPDNYYYANKLVSSQGNRPGDLAVYRNNNDSSETIYDAYISGPLIKDKLFFYIGLEQDDSHYRTTSEFSSTATTETWKVHDPKFYTKFNWNINDSNVLSASYVQNSHKTAGTIYDFDYDTLKPGDFNSLDQIKRTTFKVWVANYTSYLTDNLTLNAMVGKMHGSYYTSQPGYEGFDPLLPHIASSSVQDPAFVPPGGISNSQINSTITDPNHKESVTNYRLDLDYKLGDHDFQVGIDNINSRDINDGSVNPGPGYQWIYGQSDPGSPVFGVDPNVPPYVAPSTQCHPDSTGTVRCYYVQQHTDISVASVRVAQRAQYIMDNWQVTPNLLLNLGIRNDQFTNYDASGVPYIRLTKPQWAPRLGFSWDVHGDSSLKVFGNAGRYYLALPEQVALSIAAPVTNAGVYGTYTGIDPATGAPTGFTPLPQNPSTGVSIDSEYGQAKDPRVSASRNIKAEYSDNYVLGLQQQFEMLGTPWVFGATGTYQRMNRIIDDFDDIQIECAAGRAQGYAYMTPDTCSQWAQSLVLINPGETSNLWMQSPTGALVPVTLSAKDQGFPKGPTRRYYSLDLSLEHAWDGKWFAKFDYMFSRTWGNDEGPVSTYSQQGGSYESLTTGWDFPERMEYSSGVLPNDRRHQFKIYGAYQVAPDWTLGANLYIASGTPVLCRGGYGPNQLALHGSHTYYWCGGEPVPPGSLGRLPWTHQVGLNVDYKPGWADHKLDFNLAVFNLLDQQTPVFYNDFFGTTSSPNPDFGRVQDTLSPRYVRFSVAYDF</sequence>
<dbReference type="PANTHER" id="PTHR30069">
    <property type="entry name" value="TONB-DEPENDENT OUTER MEMBRANE RECEPTOR"/>
    <property type="match status" value="1"/>
</dbReference>
<evidence type="ECO:0000256" key="6">
    <source>
        <dbReference type="ARBA" id="ARBA00023237"/>
    </source>
</evidence>
<dbReference type="PANTHER" id="PTHR30069:SF46">
    <property type="entry name" value="OAR PROTEIN"/>
    <property type="match status" value="1"/>
</dbReference>
<evidence type="ECO:0000256" key="5">
    <source>
        <dbReference type="ARBA" id="ARBA00023136"/>
    </source>
</evidence>
<evidence type="ECO:0000259" key="7">
    <source>
        <dbReference type="Pfam" id="PF07715"/>
    </source>
</evidence>
<evidence type="ECO:0000259" key="8">
    <source>
        <dbReference type="Pfam" id="PF25183"/>
    </source>
</evidence>
<dbReference type="Proteomes" id="UP000248926">
    <property type="component" value="Unassembled WGS sequence"/>
</dbReference>
<protein>
    <submittedName>
        <fullName evidence="9">Uncharacterized protein</fullName>
    </submittedName>
</protein>